<dbReference type="Proteomes" id="UP000429607">
    <property type="component" value="Unassembled WGS sequence"/>
</dbReference>
<dbReference type="EMBL" id="QXFT01004219">
    <property type="protein sequence ID" value="KAE9279401.1"/>
    <property type="molecule type" value="Genomic_DNA"/>
</dbReference>
<dbReference type="AlphaFoldDB" id="A0A6A3HNG6"/>
<protein>
    <submittedName>
        <fullName evidence="2">Uncharacterized protein</fullName>
    </submittedName>
</protein>
<feature type="compositionally biased region" description="Basic and acidic residues" evidence="1">
    <location>
        <begin position="95"/>
        <end position="121"/>
    </location>
</feature>
<feature type="region of interest" description="Disordered" evidence="1">
    <location>
        <begin position="19"/>
        <end position="61"/>
    </location>
</feature>
<evidence type="ECO:0000313" key="5">
    <source>
        <dbReference type="Proteomes" id="UP000434957"/>
    </source>
</evidence>
<evidence type="ECO:0000313" key="3">
    <source>
        <dbReference type="EMBL" id="KAE9279401.1"/>
    </source>
</evidence>
<evidence type="ECO:0000313" key="4">
    <source>
        <dbReference type="Proteomes" id="UP000429607"/>
    </source>
</evidence>
<feature type="compositionally biased region" description="Basic residues" evidence="1">
    <location>
        <begin position="145"/>
        <end position="157"/>
    </location>
</feature>
<gene>
    <name evidence="2" type="ORF">PR001_g27063</name>
    <name evidence="3" type="ORF">PR003_g28242</name>
</gene>
<proteinExistence type="predicted"/>
<comment type="caution">
    <text evidence="2">The sequence shown here is derived from an EMBL/GenBank/DDBJ whole genome shotgun (WGS) entry which is preliminary data.</text>
</comment>
<organism evidence="2 4">
    <name type="scientific">Phytophthora rubi</name>
    <dbReference type="NCBI Taxonomy" id="129364"/>
    <lineage>
        <taxon>Eukaryota</taxon>
        <taxon>Sar</taxon>
        <taxon>Stramenopiles</taxon>
        <taxon>Oomycota</taxon>
        <taxon>Peronosporomycetes</taxon>
        <taxon>Peronosporales</taxon>
        <taxon>Peronosporaceae</taxon>
        <taxon>Phytophthora</taxon>
    </lineage>
</organism>
<accession>A0A6A3HNG6</accession>
<sequence>MHRIRFAFPVGSVQGVRERIHSPIKTGGRRPLNPVIQENDRTGNNGRPTGKTPRHTLTPAEKQKCLEALRRERCARRADAKEERARKAAAAAKEAAAEAKEAAAEAKTAADDAKTAAKDAEAIVAEEIDTQEAEKAPPAEAKTSGKTKKAPSRKKAP</sequence>
<feature type="compositionally biased region" description="Basic and acidic residues" evidence="1">
    <location>
        <begin position="76"/>
        <end position="86"/>
    </location>
</feature>
<reference evidence="2 4" key="1">
    <citation type="submission" date="2018-09" db="EMBL/GenBank/DDBJ databases">
        <title>Genomic investigation of the strawberry pathogen Phytophthora fragariae indicates pathogenicity is determined by transcriptional variation in three key races.</title>
        <authorList>
            <person name="Adams T.M."/>
            <person name="Armitage A.D."/>
            <person name="Sobczyk M.K."/>
            <person name="Bates H.J."/>
            <person name="Dunwell J.M."/>
            <person name="Nellist C.F."/>
            <person name="Harrison R.J."/>
        </authorList>
    </citation>
    <scope>NUCLEOTIDE SEQUENCE [LARGE SCALE GENOMIC DNA]</scope>
    <source>
        <strain evidence="2 4">SCRP249</strain>
        <strain evidence="3 5">SCRP333</strain>
    </source>
</reference>
<evidence type="ECO:0000313" key="2">
    <source>
        <dbReference type="EMBL" id="KAE8970907.1"/>
    </source>
</evidence>
<name>A0A6A3HNG6_9STRA</name>
<feature type="non-terminal residue" evidence="2">
    <location>
        <position position="157"/>
    </location>
</feature>
<dbReference type="Proteomes" id="UP000434957">
    <property type="component" value="Unassembled WGS sequence"/>
</dbReference>
<keyword evidence="5" id="KW-1185">Reference proteome</keyword>
<feature type="region of interest" description="Disordered" evidence="1">
    <location>
        <begin position="76"/>
        <end position="157"/>
    </location>
</feature>
<evidence type="ECO:0000256" key="1">
    <source>
        <dbReference type="SAM" id="MobiDB-lite"/>
    </source>
</evidence>
<dbReference type="EMBL" id="QXFV01004226">
    <property type="protein sequence ID" value="KAE8970907.1"/>
    <property type="molecule type" value="Genomic_DNA"/>
</dbReference>